<comment type="subcellular location">
    <subcellularLocation>
        <location evidence="1">Membrane</location>
        <topology evidence="1">Multi-pass membrane protein</topology>
    </subcellularLocation>
</comment>
<dbReference type="Pfam" id="PF03619">
    <property type="entry name" value="Solute_trans_a"/>
    <property type="match status" value="1"/>
</dbReference>
<proteinExistence type="predicted"/>
<feature type="transmembrane region" description="Helical" evidence="6">
    <location>
        <begin position="191"/>
        <end position="214"/>
    </location>
</feature>
<keyword evidence="3 6" id="KW-1133">Transmembrane helix</keyword>
<evidence type="ECO:0000256" key="3">
    <source>
        <dbReference type="ARBA" id="ARBA00022989"/>
    </source>
</evidence>
<keyword evidence="8" id="KW-1185">Reference proteome</keyword>
<organism evidence="7 8">
    <name type="scientific">Mya arenaria</name>
    <name type="common">Soft-shell clam</name>
    <dbReference type="NCBI Taxonomy" id="6604"/>
    <lineage>
        <taxon>Eukaryota</taxon>
        <taxon>Metazoa</taxon>
        <taxon>Spiralia</taxon>
        <taxon>Lophotrochozoa</taxon>
        <taxon>Mollusca</taxon>
        <taxon>Bivalvia</taxon>
        <taxon>Autobranchia</taxon>
        <taxon>Heteroconchia</taxon>
        <taxon>Euheterodonta</taxon>
        <taxon>Imparidentia</taxon>
        <taxon>Neoheterodontei</taxon>
        <taxon>Myida</taxon>
        <taxon>Myoidea</taxon>
        <taxon>Myidae</taxon>
        <taxon>Mya</taxon>
    </lineage>
</organism>
<feature type="transmembrane region" description="Helical" evidence="6">
    <location>
        <begin position="265"/>
        <end position="287"/>
    </location>
</feature>
<feature type="region of interest" description="Disordered" evidence="5">
    <location>
        <begin position="1"/>
        <end position="38"/>
    </location>
</feature>
<dbReference type="PANTHER" id="PTHR23423">
    <property type="entry name" value="ORGANIC SOLUTE TRANSPORTER-RELATED"/>
    <property type="match status" value="1"/>
</dbReference>
<sequence>MYPARSGDIDHRQDSEGLYHPERGNTSEECQNHTGDQRGYRRRYIAPRFEWRGGGRTGSGYSRRGKDALSDTFSDNRYECLEHVYNYGEFRPAMVNCSNEYPNTDVFYSEISGDYLSLVLLGLGSVLMLVSVGLFVEELIYLQQVYFQDEVKVRKVATILGVFPVTVITAFLAVVVPTSTFLVDLDSASSTYIYITAVTSISLIFSMYGSGVIYRAVAPCLTNYRITAKFVSIKLLLIVSNIQTLVFSILAANDQPPCLGSRGPIARGSALNHFCLLIEASVLCLLARRGYRMDERELPPPDKLPGDADNDEDAVNSDKAWFDNIAAIPDSAI</sequence>
<gene>
    <name evidence="7" type="ORF">MAR_000933</name>
</gene>
<feature type="transmembrane region" description="Helical" evidence="6">
    <location>
        <begin position="115"/>
        <end position="136"/>
    </location>
</feature>
<evidence type="ECO:0000256" key="2">
    <source>
        <dbReference type="ARBA" id="ARBA00022692"/>
    </source>
</evidence>
<evidence type="ECO:0000313" key="8">
    <source>
        <dbReference type="Proteomes" id="UP001164746"/>
    </source>
</evidence>
<feature type="transmembrane region" description="Helical" evidence="6">
    <location>
        <begin position="156"/>
        <end position="179"/>
    </location>
</feature>
<dbReference type="InterPro" id="IPR005178">
    <property type="entry name" value="Ostalpha/TMEM184C"/>
</dbReference>
<feature type="compositionally biased region" description="Basic and acidic residues" evidence="5">
    <location>
        <begin position="7"/>
        <end position="26"/>
    </location>
</feature>
<dbReference type="Proteomes" id="UP001164746">
    <property type="component" value="Chromosome 11"/>
</dbReference>
<accession>A0ABY7FAG9</accession>
<evidence type="ECO:0000256" key="6">
    <source>
        <dbReference type="SAM" id="Phobius"/>
    </source>
</evidence>
<name>A0ABY7FAG9_MYAAR</name>
<evidence type="ECO:0000256" key="4">
    <source>
        <dbReference type="ARBA" id="ARBA00023136"/>
    </source>
</evidence>
<evidence type="ECO:0000313" key="7">
    <source>
        <dbReference type="EMBL" id="WAR19095.1"/>
    </source>
</evidence>
<evidence type="ECO:0000256" key="5">
    <source>
        <dbReference type="SAM" id="MobiDB-lite"/>
    </source>
</evidence>
<dbReference type="EMBL" id="CP111022">
    <property type="protein sequence ID" value="WAR19095.1"/>
    <property type="molecule type" value="Genomic_DNA"/>
</dbReference>
<reference evidence="7" key="1">
    <citation type="submission" date="2022-11" db="EMBL/GenBank/DDBJ databases">
        <title>Centuries of genome instability and evolution in soft-shell clam transmissible cancer (bioRxiv).</title>
        <authorList>
            <person name="Hart S.F.M."/>
            <person name="Yonemitsu M.A."/>
            <person name="Giersch R.M."/>
            <person name="Beal B.F."/>
            <person name="Arriagada G."/>
            <person name="Davis B.W."/>
            <person name="Ostrander E.A."/>
            <person name="Goff S.P."/>
            <person name="Metzger M.J."/>
        </authorList>
    </citation>
    <scope>NUCLEOTIDE SEQUENCE</scope>
    <source>
        <strain evidence="7">MELC-2E11</strain>
        <tissue evidence="7">Siphon/mantle</tissue>
    </source>
</reference>
<keyword evidence="4 6" id="KW-0472">Membrane</keyword>
<dbReference type="SMART" id="SM01417">
    <property type="entry name" value="Solute_trans_a"/>
    <property type="match status" value="1"/>
</dbReference>
<keyword evidence="2 6" id="KW-0812">Transmembrane</keyword>
<evidence type="ECO:0000256" key="1">
    <source>
        <dbReference type="ARBA" id="ARBA00004141"/>
    </source>
</evidence>
<feature type="transmembrane region" description="Helical" evidence="6">
    <location>
        <begin position="235"/>
        <end position="253"/>
    </location>
</feature>
<protein>
    <submittedName>
        <fullName evidence="7">OSTA-like protein</fullName>
    </submittedName>
</protein>